<evidence type="ECO:0000259" key="1">
    <source>
        <dbReference type="SMART" id="SM00597"/>
    </source>
</evidence>
<comment type="caution">
    <text evidence="2">The sequence shown here is derived from an EMBL/GenBank/DDBJ whole genome shotgun (WGS) entry which is preliminary data.</text>
</comment>
<dbReference type="AlphaFoldDB" id="A0A9P1E3D3"/>
<dbReference type="Pfam" id="PF05699">
    <property type="entry name" value="Dimer_Tnp_hAT"/>
    <property type="match status" value="1"/>
</dbReference>
<keyword evidence="3" id="KW-1185">Reference proteome</keyword>
<protein>
    <recommendedName>
        <fullName evidence="1">TTF-type domain-containing protein</fullName>
    </recommendedName>
</protein>
<dbReference type="InterPro" id="IPR012337">
    <property type="entry name" value="RNaseH-like_sf"/>
</dbReference>
<dbReference type="InterPro" id="IPR025398">
    <property type="entry name" value="DUF4371"/>
</dbReference>
<gene>
    <name evidence="2" type="ORF">CEURO_LOCUS5623</name>
</gene>
<sequence length="719" mass="83216">MKDILVEKGPVRETQLNYPLDAKFRHFSNAYYTRNMKNKESEDRQWLVCSKKVDKVFCFCCKLFKTKEGPNHLANEGTNDWKHLSEKLSIHEKSVEHFTNVQRWMELKMRLSKQKTLDSAIQEKLAKEKQHWRDVLKRIIVLVKTLAKKSLAFRGSSDRLYDEKNGNFLGFIEMIAEFDPIMQEHVRRIQCSEIHYHYLSHKIQNELILRLASSVKSTIVNEIKAAKYYSVILDCTPDSSHREQMTLIIRCVNMSSGKAEVVEYFLEFLEVLDTTGLGLFGELERVLISSELDIDDVRGQSYDNGSNMKGKHQGVQRRLLDMNRRAFYMPCACHSLNLTISDMVKSCSRAVTFFGCVQKLYTLFSGSTKRWAILKEHLEGLTLKSLSTTRWECHVESVKAIVTQTLQIREALIELGKDCTNYSSKNDVKSVLKQVEKFEFLLGMVIWYDVLHPINKVSKLLQSEDMCMDACIVNMNALIIYLNKYRNEGFEDAMSRAKGIALELGLEPCFPERRSIRRKKHFDEDKEDDEDKSPQDAFKCFYFNVVMDACLVSLQSRFDQMKVFQGIFGFLFNSRNLKSLDSDKLIDSCKILAEALQDGEKEDIDMDDLFQELKMLQNILPDDRDTAIKILDFVKNLCCYPNTTIAYRILLTIPVTVATAERSFSKLKILKNHLRSTMSQERLNGLAILSIEHEVLEKVDYEAIIDDFASQCSARNVFK</sequence>
<name>A0A9P1E3D3_CUSEU</name>
<dbReference type="GO" id="GO:0046983">
    <property type="term" value="F:protein dimerization activity"/>
    <property type="evidence" value="ECO:0007669"/>
    <property type="project" value="InterPro"/>
</dbReference>
<evidence type="ECO:0000313" key="2">
    <source>
        <dbReference type="EMBL" id="CAH9075893.1"/>
    </source>
</evidence>
<reference evidence="2" key="1">
    <citation type="submission" date="2022-07" db="EMBL/GenBank/DDBJ databases">
        <authorList>
            <person name="Macas J."/>
            <person name="Novak P."/>
            <person name="Neumann P."/>
        </authorList>
    </citation>
    <scope>NUCLEOTIDE SEQUENCE</scope>
</reference>
<dbReference type="EMBL" id="CAMAPE010000010">
    <property type="protein sequence ID" value="CAH9075893.1"/>
    <property type="molecule type" value="Genomic_DNA"/>
</dbReference>
<dbReference type="OrthoDB" id="1287110at2759"/>
<dbReference type="Pfam" id="PF14291">
    <property type="entry name" value="DUF4371"/>
    <property type="match status" value="1"/>
</dbReference>
<feature type="domain" description="TTF-type" evidence="1">
    <location>
        <begin position="31"/>
        <end position="116"/>
    </location>
</feature>
<dbReference type="SMART" id="SM00597">
    <property type="entry name" value="ZnF_TTF"/>
    <property type="match status" value="1"/>
</dbReference>
<proteinExistence type="predicted"/>
<dbReference type="InterPro" id="IPR006580">
    <property type="entry name" value="Znf_TTF"/>
</dbReference>
<organism evidence="2 3">
    <name type="scientific">Cuscuta europaea</name>
    <name type="common">European dodder</name>
    <dbReference type="NCBI Taxonomy" id="41803"/>
    <lineage>
        <taxon>Eukaryota</taxon>
        <taxon>Viridiplantae</taxon>
        <taxon>Streptophyta</taxon>
        <taxon>Embryophyta</taxon>
        <taxon>Tracheophyta</taxon>
        <taxon>Spermatophyta</taxon>
        <taxon>Magnoliopsida</taxon>
        <taxon>eudicotyledons</taxon>
        <taxon>Gunneridae</taxon>
        <taxon>Pentapetalae</taxon>
        <taxon>asterids</taxon>
        <taxon>lamiids</taxon>
        <taxon>Solanales</taxon>
        <taxon>Convolvulaceae</taxon>
        <taxon>Cuscuteae</taxon>
        <taxon>Cuscuta</taxon>
        <taxon>Cuscuta subgen. Cuscuta</taxon>
    </lineage>
</organism>
<dbReference type="SUPFAM" id="SSF53098">
    <property type="entry name" value="Ribonuclease H-like"/>
    <property type="match status" value="1"/>
</dbReference>
<dbReference type="InterPro" id="IPR008906">
    <property type="entry name" value="HATC_C_dom"/>
</dbReference>
<dbReference type="Proteomes" id="UP001152484">
    <property type="component" value="Unassembled WGS sequence"/>
</dbReference>
<dbReference type="PANTHER" id="PTHR45749">
    <property type="match status" value="1"/>
</dbReference>
<accession>A0A9P1E3D3</accession>
<evidence type="ECO:0000313" key="3">
    <source>
        <dbReference type="Proteomes" id="UP001152484"/>
    </source>
</evidence>
<dbReference type="PANTHER" id="PTHR45749:SF35">
    <property type="entry name" value="AC-LIKE TRANSPOSASE-RELATED"/>
    <property type="match status" value="1"/>
</dbReference>